<organism evidence="2 3">
    <name type="scientific">Epicoccum nigrum</name>
    <name type="common">Soil fungus</name>
    <name type="synonym">Epicoccum purpurascens</name>
    <dbReference type="NCBI Taxonomy" id="105696"/>
    <lineage>
        <taxon>Eukaryota</taxon>
        <taxon>Fungi</taxon>
        <taxon>Dikarya</taxon>
        <taxon>Ascomycota</taxon>
        <taxon>Pezizomycotina</taxon>
        <taxon>Dothideomycetes</taxon>
        <taxon>Pleosporomycetidae</taxon>
        <taxon>Pleosporales</taxon>
        <taxon>Pleosporineae</taxon>
        <taxon>Didymellaceae</taxon>
        <taxon>Epicoccum</taxon>
    </lineage>
</organism>
<dbReference type="EMBL" id="KZ107844">
    <property type="protein sequence ID" value="OSS49064.1"/>
    <property type="molecule type" value="Genomic_DNA"/>
</dbReference>
<evidence type="ECO:0000313" key="3">
    <source>
        <dbReference type="Proteomes" id="UP000193240"/>
    </source>
</evidence>
<protein>
    <recommendedName>
        <fullName evidence="4">Ubiquitin-like protease family profile domain-containing protein</fullName>
    </recommendedName>
</protein>
<accession>A0A1Y2LYR9</accession>
<sequence>MADSEAQDNLNKAVDTPTDTPASKAVAPAAVAAPTTAPADGTAPSALPQHATGANPNRFEHPTNKAEWLNSHYLNEDHSLTVDAYTKVTVTGGGDAWWRGSHINWALELVRNRYFEHEDVGIAIPHWCNMMYLAETVPDYLPTDKEDQAYKVAWGPMITDLGNKDIVILPVNDGYQGAAATYAVYTGALESANIAKEEVRKAQEEVERTDKEARKSHKKAEKADQEEVDKEEADKQEVNKEAREVQKAVNEARETLRKAKADEKKAKEAQQYSQTAGAHWSFIVVDRRDRNHPRAHYVDGMVVPQRRSNGRWAITNIEINGRIAGQVLRGFDRVFELPEQGFEAHTLKFVPNMSRDNACRDNGPCGPHLYAFLDHILGRKTTLIDTGLHTTFDDQSLRSLRAREFNFNSRTTRERFTEELFAERKKYEERRPDLAVANLTRGVLNDLTTVNGLIDLVKFVKKAPPSKSGTKGVRPQGNAGGSNKDDDDDDDDGSSDFGDDLIPKAILQIEIDENPGGVYTGLSRREYYALAYNTLRDAQAQHDRNQKTDQSDPKIPDIYLGKHRYRNVPRDNLRIFPPLAADDRYTKPRNETSVPNFETVPPPTIRKWYQSNFEKVAESENWDVACRARLYVKIRKSLLGQSDDILE</sequence>
<reference evidence="2 3" key="1">
    <citation type="journal article" date="2017" name="Genome Announc.">
        <title>Genome sequence of the saprophytic ascomycete Epicoccum nigrum ICMP 19927 strain isolated from New Zealand.</title>
        <authorList>
            <person name="Fokin M."/>
            <person name="Fleetwood D."/>
            <person name="Weir B.S."/>
            <person name="Villas-Boas S.G."/>
        </authorList>
    </citation>
    <scope>NUCLEOTIDE SEQUENCE [LARGE SCALE GENOMIC DNA]</scope>
    <source>
        <strain evidence="2 3">ICMP 19927</strain>
    </source>
</reference>
<gene>
    <name evidence="2" type="ORF">B5807_05717</name>
</gene>
<evidence type="ECO:0008006" key="4">
    <source>
        <dbReference type="Google" id="ProtNLM"/>
    </source>
</evidence>
<dbReference type="InParanoid" id="A0A1Y2LYR9"/>
<feature type="compositionally biased region" description="Basic and acidic residues" evidence="1">
    <location>
        <begin position="201"/>
        <end position="213"/>
    </location>
</feature>
<dbReference type="AlphaFoldDB" id="A0A1Y2LYR9"/>
<keyword evidence="3" id="KW-1185">Reference proteome</keyword>
<feature type="region of interest" description="Disordered" evidence="1">
    <location>
        <begin position="1"/>
        <end position="62"/>
    </location>
</feature>
<dbReference type="Proteomes" id="UP000193240">
    <property type="component" value="Unassembled WGS sequence"/>
</dbReference>
<feature type="region of interest" description="Disordered" evidence="1">
    <location>
        <begin position="201"/>
        <end position="248"/>
    </location>
</feature>
<evidence type="ECO:0000313" key="2">
    <source>
        <dbReference type="EMBL" id="OSS49064.1"/>
    </source>
</evidence>
<feature type="compositionally biased region" description="Acidic residues" evidence="1">
    <location>
        <begin position="485"/>
        <end position="497"/>
    </location>
</feature>
<name>A0A1Y2LYR9_EPING</name>
<feature type="region of interest" description="Disordered" evidence="1">
    <location>
        <begin position="463"/>
        <end position="497"/>
    </location>
</feature>
<proteinExistence type="predicted"/>
<feature type="compositionally biased region" description="Basic and acidic residues" evidence="1">
    <location>
        <begin position="232"/>
        <end position="248"/>
    </location>
</feature>
<evidence type="ECO:0000256" key="1">
    <source>
        <dbReference type="SAM" id="MobiDB-lite"/>
    </source>
</evidence>
<feature type="compositionally biased region" description="Low complexity" evidence="1">
    <location>
        <begin position="19"/>
        <end position="46"/>
    </location>
</feature>